<sequence length="78" mass="8727">LYGLTSILFEFLKRLKSFEHLSSKLICKYFDSDLGSIILLNTLLTILAKSSLPGFLYPLSSNSFDMIDSVASKSFNVN</sequence>
<dbReference type="RefSeq" id="WP_309523484.1">
    <property type="nucleotide sequence ID" value="NZ_JAVIXS010000026.1"/>
</dbReference>
<reference evidence="1 2" key="1">
    <citation type="submission" date="2023-08" db="EMBL/GenBank/DDBJ databases">
        <authorList>
            <person name="Maltman C."/>
        </authorList>
    </citation>
    <scope>NUCLEOTIDE SEQUENCE [LARGE SCALE GENOMIC DNA]</scope>
    <source>
        <strain evidence="1 2">ES2</strain>
    </source>
</reference>
<gene>
    <name evidence="1" type="ORF">REB14_23995</name>
</gene>
<proteinExistence type="predicted"/>
<protein>
    <submittedName>
        <fullName evidence="1">Uncharacterized protein</fullName>
    </submittedName>
</protein>
<dbReference type="EMBL" id="JAVIXS010000026">
    <property type="protein sequence ID" value="MDR4955254.1"/>
    <property type="molecule type" value="Genomic_DNA"/>
</dbReference>
<dbReference type="Proteomes" id="UP001260959">
    <property type="component" value="Unassembled WGS sequence"/>
</dbReference>
<organism evidence="1 2">
    <name type="scientific">Chryseobacterium metallicongregator</name>
    <dbReference type="NCBI Taxonomy" id="3073042"/>
    <lineage>
        <taxon>Bacteria</taxon>
        <taxon>Pseudomonadati</taxon>
        <taxon>Bacteroidota</taxon>
        <taxon>Flavobacteriia</taxon>
        <taxon>Flavobacteriales</taxon>
        <taxon>Weeksellaceae</taxon>
        <taxon>Chryseobacterium group</taxon>
        <taxon>Chryseobacterium</taxon>
    </lineage>
</organism>
<accession>A0ABU1EBQ6</accession>
<evidence type="ECO:0000313" key="1">
    <source>
        <dbReference type="EMBL" id="MDR4955254.1"/>
    </source>
</evidence>
<evidence type="ECO:0000313" key="2">
    <source>
        <dbReference type="Proteomes" id="UP001260959"/>
    </source>
</evidence>
<comment type="caution">
    <text evidence="1">The sequence shown here is derived from an EMBL/GenBank/DDBJ whole genome shotgun (WGS) entry which is preliminary data.</text>
</comment>
<keyword evidence="2" id="KW-1185">Reference proteome</keyword>
<name>A0ABU1EBQ6_9FLAO</name>
<feature type="non-terminal residue" evidence="1">
    <location>
        <position position="1"/>
    </location>
</feature>